<protein>
    <submittedName>
        <fullName evidence="1">Uncharacterized protein</fullName>
    </submittedName>
</protein>
<evidence type="ECO:0000313" key="2">
    <source>
        <dbReference type="Proteomes" id="UP000095679"/>
    </source>
</evidence>
<dbReference type="EMBL" id="CYZL01000006">
    <property type="protein sequence ID" value="CUN98201.1"/>
    <property type="molecule type" value="Genomic_DNA"/>
</dbReference>
<accession>A0A174BB09</accession>
<dbReference type="Proteomes" id="UP000095679">
    <property type="component" value="Unassembled WGS sequence"/>
</dbReference>
<reference evidence="1 2" key="1">
    <citation type="submission" date="2015-09" db="EMBL/GenBank/DDBJ databases">
        <authorList>
            <consortium name="Pathogen Informatics"/>
        </authorList>
    </citation>
    <scope>NUCLEOTIDE SEQUENCE [LARGE SCALE GENOMIC DNA]</scope>
    <source>
        <strain evidence="1 2">2789STDY5834835</strain>
    </source>
</reference>
<name>A0A174BB09_9FIRM</name>
<dbReference type="AlphaFoldDB" id="A0A174BB09"/>
<proteinExistence type="predicted"/>
<evidence type="ECO:0000313" key="1">
    <source>
        <dbReference type="EMBL" id="CUN98201.1"/>
    </source>
</evidence>
<sequence length="36" mass="4454">MVVIVCVEIFDAYRRTYKVPYDRAWTDFKKEQKNIK</sequence>
<organism evidence="1 2">
    <name type="scientific">Anaerobutyricum hallii</name>
    <dbReference type="NCBI Taxonomy" id="39488"/>
    <lineage>
        <taxon>Bacteria</taxon>
        <taxon>Bacillati</taxon>
        <taxon>Bacillota</taxon>
        <taxon>Clostridia</taxon>
        <taxon>Lachnospirales</taxon>
        <taxon>Lachnospiraceae</taxon>
        <taxon>Anaerobutyricum</taxon>
    </lineage>
</organism>
<gene>
    <name evidence="1" type="ORF">ERS852450_00961</name>
</gene>